<name>N6U363_DENPD</name>
<feature type="compositionally biased region" description="Polar residues" evidence="2">
    <location>
        <begin position="241"/>
        <end position="260"/>
    </location>
</feature>
<dbReference type="PANTHER" id="PTHR10380">
    <property type="entry name" value="CUTICLE PROTEIN"/>
    <property type="match status" value="1"/>
</dbReference>
<feature type="chain" id="PRO_5009707802" evidence="3">
    <location>
        <begin position="17"/>
        <end position="763"/>
    </location>
</feature>
<feature type="non-terminal residue" evidence="4">
    <location>
        <position position="1"/>
    </location>
</feature>
<feature type="region of interest" description="Disordered" evidence="2">
    <location>
        <begin position="30"/>
        <end position="123"/>
    </location>
</feature>
<evidence type="ECO:0000256" key="1">
    <source>
        <dbReference type="ARBA" id="ARBA00022460"/>
    </source>
</evidence>
<evidence type="ECO:0000256" key="2">
    <source>
        <dbReference type="SAM" id="MobiDB-lite"/>
    </source>
</evidence>
<evidence type="ECO:0000256" key="3">
    <source>
        <dbReference type="SAM" id="SignalP"/>
    </source>
</evidence>
<dbReference type="AlphaFoldDB" id="N6U363"/>
<keyword evidence="1" id="KW-0193">Cuticle</keyword>
<accession>N6U363</accession>
<proteinExistence type="predicted"/>
<dbReference type="PROSITE" id="PS00233">
    <property type="entry name" value="CHIT_BIND_RR_1"/>
    <property type="match status" value="1"/>
</dbReference>
<protein>
    <submittedName>
        <fullName evidence="4">Uncharacterized protein</fullName>
    </submittedName>
</protein>
<dbReference type="InterPro" id="IPR031311">
    <property type="entry name" value="CHIT_BIND_RR_consensus"/>
</dbReference>
<dbReference type="GO" id="GO:0062129">
    <property type="term" value="C:chitin-based extracellular matrix"/>
    <property type="evidence" value="ECO:0007669"/>
    <property type="project" value="TreeGrafter"/>
</dbReference>
<feature type="signal peptide" evidence="3">
    <location>
        <begin position="1"/>
        <end position="16"/>
    </location>
</feature>
<sequence length="763" mass="81192">MKPVIVVLAIIGCAQCAKLDHLSYLPPDSRPKQAEHFDQGLSAPAGQAGSSGGSAGSQPSQPGGRYPSPTPSAGQYGSPSPSAPSGASGAASGSPSPSSSFGKTAYAAQPAGPSGGYSAQNKYASAPQNQIPILKLDTTNNGDGNYHTEYETGNGIQAEETGENQGDTSVVQGSFSYTSPEGEKIGVSYTADEDGYHPQGDNLPTPPPIPEAILKSIEYNNAHPEEGNDDGSYKAGDSEGPSGQQGAAGKSQHSGNSNQYLAPRPSGANSIAAAGSSSCQGGSQYCQSPGTPSLANLLAFQGPTAEVGHSHPRLVLLNLQEAHLAPTLQPPSLLLLDPTRPKLVPVEGLQLVTNLLESPAQVDSTLINHPGAEALVPLGSVSMEELHPAHLDPLAARASRKQPLPVPEIVVLQVSGNMDPPQAQLHLLAPPVVHLALVQDFREQLLWARMEQVPLGPINTVPLLEQVQDPVGDLEVALLAGFRPLLLPHNIRLPVPHLTSTNMDRLVLHPELILDILERLLVLKALLPTRNTHLAAVEWEHLLEQTNTELQVLHLDQLVALQPLHSIRLPAQLPDSTNMELPLPHLEPVQHLDFLDHLVAPKPLLPPHNIRLPARLLDSTNMDLPGPATASLNHQEFQVVFPLLLSLLTVAMLGLPVALKHILLGRMEGPQSQEPLPSQVPLGTNINLQALLLVLPKEVLHLARLDRAQLPEGQADRENLVQDFLGSMSTHPELPVFKPKMQMVVISIKSCFCIARENSVIFT</sequence>
<dbReference type="GO" id="GO:0008010">
    <property type="term" value="F:structural constituent of chitin-based larval cuticle"/>
    <property type="evidence" value="ECO:0007669"/>
    <property type="project" value="TreeGrafter"/>
</dbReference>
<feature type="compositionally biased region" description="Low complexity" evidence="2">
    <location>
        <begin position="266"/>
        <end position="287"/>
    </location>
</feature>
<organism evidence="4">
    <name type="scientific">Dendroctonus ponderosae</name>
    <name type="common">Mountain pine beetle</name>
    <dbReference type="NCBI Taxonomy" id="77166"/>
    <lineage>
        <taxon>Eukaryota</taxon>
        <taxon>Metazoa</taxon>
        <taxon>Ecdysozoa</taxon>
        <taxon>Arthropoda</taxon>
        <taxon>Hexapoda</taxon>
        <taxon>Insecta</taxon>
        <taxon>Pterygota</taxon>
        <taxon>Neoptera</taxon>
        <taxon>Endopterygota</taxon>
        <taxon>Coleoptera</taxon>
        <taxon>Polyphaga</taxon>
        <taxon>Cucujiformia</taxon>
        <taxon>Curculionidae</taxon>
        <taxon>Scolytinae</taxon>
        <taxon>Dendroctonus</taxon>
    </lineage>
</organism>
<dbReference type="InterPro" id="IPR050468">
    <property type="entry name" value="Cuticle_Struct_Prot"/>
</dbReference>
<dbReference type="Pfam" id="PF00379">
    <property type="entry name" value="Chitin_bind_4"/>
    <property type="match status" value="1"/>
</dbReference>
<reference evidence="4" key="1">
    <citation type="journal article" date="2013" name="Genome Biol.">
        <title>Draft genome of the mountain pine beetle, Dendroctonus ponderosae Hopkins, a major forest pest.</title>
        <authorList>
            <person name="Keeling C.I."/>
            <person name="Yuen M.M."/>
            <person name="Liao N.Y."/>
            <person name="Docking T.R."/>
            <person name="Chan S.K."/>
            <person name="Taylor G.A."/>
            <person name="Palmquist D.L."/>
            <person name="Jackman S.D."/>
            <person name="Nguyen A."/>
            <person name="Li M."/>
            <person name="Henderson H."/>
            <person name="Janes J.K."/>
            <person name="Zhao Y."/>
            <person name="Pandoh P."/>
            <person name="Moore R."/>
            <person name="Sperling F.A."/>
            <person name="Huber D.P."/>
            <person name="Birol I."/>
            <person name="Jones S.J."/>
            <person name="Bohlmann J."/>
        </authorList>
    </citation>
    <scope>NUCLEOTIDE SEQUENCE</scope>
</reference>
<dbReference type="HOGENOM" id="CLU_365740_0_0_1"/>
<gene>
    <name evidence="4" type="ORF">YQE_07388</name>
</gene>
<dbReference type="EMBL" id="KB740993">
    <property type="protein sequence ID" value="ENN76010.1"/>
    <property type="molecule type" value="Genomic_DNA"/>
</dbReference>
<dbReference type="PANTHER" id="PTHR10380:SF173">
    <property type="entry name" value="CUTICULAR PROTEIN 47EF, ISOFORM C-RELATED"/>
    <property type="match status" value="1"/>
</dbReference>
<dbReference type="PROSITE" id="PS51155">
    <property type="entry name" value="CHIT_BIND_RR_2"/>
    <property type="match status" value="1"/>
</dbReference>
<feature type="compositionally biased region" description="Low complexity" evidence="2">
    <location>
        <begin position="71"/>
        <end position="100"/>
    </location>
</feature>
<dbReference type="OrthoDB" id="10642550at2759"/>
<evidence type="ECO:0000313" key="4">
    <source>
        <dbReference type="EMBL" id="ENN76010.1"/>
    </source>
</evidence>
<feature type="region of interest" description="Disordered" evidence="2">
    <location>
        <begin position="135"/>
        <end position="287"/>
    </location>
</feature>
<feature type="compositionally biased region" description="Low complexity" evidence="2">
    <location>
        <begin position="39"/>
        <end position="48"/>
    </location>
</feature>
<dbReference type="InterPro" id="IPR000618">
    <property type="entry name" value="Insect_cuticle"/>
</dbReference>
<feature type="compositionally biased region" description="Polar residues" evidence="2">
    <location>
        <begin position="163"/>
        <end position="179"/>
    </location>
</feature>
<keyword evidence="3" id="KW-0732">Signal</keyword>
<dbReference type="PRINTS" id="PR00947">
    <property type="entry name" value="CUTICLE"/>
</dbReference>